<dbReference type="GO" id="GO:0016887">
    <property type="term" value="F:ATP hydrolysis activity"/>
    <property type="evidence" value="ECO:0007669"/>
    <property type="project" value="InterPro"/>
</dbReference>
<dbReference type="InterPro" id="IPR051782">
    <property type="entry name" value="ABC_Transporter_VariousFunc"/>
</dbReference>
<dbReference type="RefSeq" id="WP_189022173.1">
    <property type="nucleotide sequence ID" value="NZ_BMKR01000002.1"/>
</dbReference>
<dbReference type="InterPro" id="IPR027417">
    <property type="entry name" value="P-loop_NTPase"/>
</dbReference>
<dbReference type="InterPro" id="IPR003439">
    <property type="entry name" value="ABC_transporter-like_ATP-bd"/>
</dbReference>
<evidence type="ECO:0000313" key="5">
    <source>
        <dbReference type="EMBL" id="GGF64356.1"/>
    </source>
</evidence>
<evidence type="ECO:0000259" key="4">
    <source>
        <dbReference type="PROSITE" id="PS50893"/>
    </source>
</evidence>
<keyword evidence="1" id="KW-0813">Transport</keyword>
<evidence type="ECO:0000256" key="1">
    <source>
        <dbReference type="ARBA" id="ARBA00022448"/>
    </source>
</evidence>
<dbReference type="SMART" id="SM00382">
    <property type="entry name" value="AAA"/>
    <property type="match status" value="1"/>
</dbReference>
<dbReference type="GO" id="GO:0005524">
    <property type="term" value="F:ATP binding"/>
    <property type="evidence" value="ECO:0007669"/>
    <property type="project" value="UniProtKB-KW"/>
</dbReference>
<dbReference type="EMBL" id="BMKR01000002">
    <property type="protein sequence ID" value="GGF64356.1"/>
    <property type="molecule type" value="Genomic_DNA"/>
</dbReference>
<keyword evidence="6" id="KW-1185">Reference proteome</keyword>
<keyword evidence="3 5" id="KW-0067">ATP-binding</keyword>
<reference evidence="5" key="1">
    <citation type="journal article" date="2014" name="Int. J. Syst. Evol. Microbiol.">
        <title>Complete genome sequence of Corynebacterium casei LMG S-19264T (=DSM 44701T), isolated from a smear-ripened cheese.</title>
        <authorList>
            <consortium name="US DOE Joint Genome Institute (JGI-PGF)"/>
            <person name="Walter F."/>
            <person name="Albersmeier A."/>
            <person name="Kalinowski J."/>
            <person name="Ruckert C."/>
        </authorList>
    </citation>
    <scope>NUCLEOTIDE SEQUENCE</scope>
    <source>
        <strain evidence="5">CGMCC 1.16134</strain>
    </source>
</reference>
<evidence type="ECO:0000256" key="2">
    <source>
        <dbReference type="ARBA" id="ARBA00022741"/>
    </source>
</evidence>
<organism evidence="5 6">
    <name type="scientific">Paenibacillus albidus</name>
    <dbReference type="NCBI Taxonomy" id="2041023"/>
    <lineage>
        <taxon>Bacteria</taxon>
        <taxon>Bacillati</taxon>
        <taxon>Bacillota</taxon>
        <taxon>Bacilli</taxon>
        <taxon>Bacillales</taxon>
        <taxon>Paenibacillaceae</taxon>
        <taxon>Paenibacillus</taxon>
    </lineage>
</organism>
<dbReference type="SUPFAM" id="SSF52540">
    <property type="entry name" value="P-loop containing nucleoside triphosphate hydrolases"/>
    <property type="match status" value="1"/>
</dbReference>
<evidence type="ECO:0000256" key="3">
    <source>
        <dbReference type="ARBA" id="ARBA00022840"/>
    </source>
</evidence>
<name>A0A917FCA8_9BACL</name>
<gene>
    <name evidence="5" type="ORF">GCM10010912_06770</name>
</gene>
<proteinExistence type="predicted"/>
<dbReference type="PANTHER" id="PTHR42939">
    <property type="entry name" value="ABC TRANSPORTER ATP-BINDING PROTEIN ALBC-RELATED"/>
    <property type="match status" value="1"/>
</dbReference>
<sequence length="301" mass="33159">MRHEPDMPLVEVNSIGKCYGKRQVLDGICMRVERGAATALIGRNGSGKSTLLSILAGLIQPTSGQVIYEDPKVTIGYAPEIFPGLKFTPEQYLQSIGRISGLEPLELKRRIGELMERFHLAAYRSHPMPSFSKGMLQKVNLMQSLLMQPKLLLLDEPLSGLDQPAQQQLMELLLERKREGAAIVFTVHEEQMAQALADKIHMLQGGRTVNQITGKEPWQLQRSAYIVCSGLTKGQQLSLASRPGFLSWKEVTEEFGPEHTGFTVKRSVSDDFLREVLGSGGSILSVEPGDGQGYTKGETAP</sequence>
<protein>
    <submittedName>
        <fullName evidence="5">ABC transporter ATP-binding protein</fullName>
    </submittedName>
</protein>
<dbReference type="Pfam" id="PF00005">
    <property type="entry name" value="ABC_tran"/>
    <property type="match status" value="1"/>
</dbReference>
<reference evidence="5" key="2">
    <citation type="submission" date="2020-09" db="EMBL/GenBank/DDBJ databases">
        <authorList>
            <person name="Sun Q."/>
            <person name="Zhou Y."/>
        </authorList>
    </citation>
    <scope>NUCLEOTIDE SEQUENCE</scope>
    <source>
        <strain evidence="5">CGMCC 1.16134</strain>
    </source>
</reference>
<dbReference type="InterPro" id="IPR003593">
    <property type="entry name" value="AAA+_ATPase"/>
</dbReference>
<keyword evidence="2" id="KW-0547">Nucleotide-binding</keyword>
<evidence type="ECO:0000313" key="6">
    <source>
        <dbReference type="Proteomes" id="UP000637643"/>
    </source>
</evidence>
<dbReference type="PANTHER" id="PTHR42939:SF1">
    <property type="entry name" value="ABC TRANSPORTER ATP-BINDING PROTEIN ALBC-RELATED"/>
    <property type="match status" value="1"/>
</dbReference>
<comment type="caution">
    <text evidence="5">The sequence shown here is derived from an EMBL/GenBank/DDBJ whole genome shotgun (WGS) entry which is preliminary data.</text>
</comment>
<dbReference type="AlphaFoldDB" id="A0A917FCA8"/>
<dbReference type="PROSITE" id="PS50893">
    <property type="entry name" value="ABC_TRANSPORTER_2"/>
    <property type="match status" value="1"/>
</dbReference>
<dbReference type="Proteomes" id="UP000637643">
    <property type="component" value="Unassembled WGS sequence"/>
</dbReference>
<accession>A0A917FCA8</accession>
<feature type="domain" description="ABC transporter" evidence="4">
    <location>
        <begin position="10"/>
        <end position="230"/>
    </location>
</feature>
<dbReference type="Gene3D" id="3.40.50.300">
    <property type="entry name" value="P-loop containing nucleotide triphosphate hydrolases"/>
    <property type="match status" value="1"/>
</dbReference>